<keyword evidence="1" id="KW-0472">Membrane</keyword>
<dbReference type="Pfam" id="PF04070">
    <property type="entry name" value="DUF378"/>
    <property type="match status" value="1"/>
</dbReference>
<dbReference type="PANTHER" id="PTHR37304:SF1">
    <property type="entry name" value="MEMBRANE PROTEIN"/>
    <property type="match status" value="1"/>
</dbReference>
<protein>
    <submittedName>
        <fullName evidence="2">DUF378 domain-containing protein</fullName>
    </submittedName>
</protein>
<reference evidence="2 3" key="1">
    <citation type="submission" date="2023-12" db="EMBL/GenBank/DDBJ databases">
        <title>Whole genome sequencing of Paenibacillus phoenicis isolated from the Phoenix Mars Lander spacecraft assembly facility.</title>
        <authorList>
            <person name="Garcia A."/>
            <person name="Venkateswaran K."/>
        </authorList>
    </citation>
    <scope>NUCLEOTIDE SEQUENCE [LARGE SCALE GENOMIC DNA]</scope>
    <source>
        <strain evidence="2 3">3PO2SA</strain>
    </source>
</reference>
<feature type="transmembrane region" description="Helical" evidence="1">
    <location>
        <begin position="6"/>
        <end position="31"/>
    </location>
</feature>
<evidence type="ECO:0000256" key="1">
    <source>
        <dbReference type="SAM" id="Phobius"/>
    </source>
</evidence>
<evidence type="ECO:0000313" key="2">
    <source>
        <dbReference type="EMBL" id="MEA3572114.1"/>
    </source>
</evidence>
<dbReference type="RefSeq" id="WP_009223806.1">
    <property type="nucleotide sequence ID" value="NZ_CBCSKM010000002.1"/>
</dbReference>
<dbReference type="PANTHER" id="PTHR37304">
    <property type="entry name" value="MEMBRANE PROTEIN-RELATED"/>
    <property type="match status" value="1"/>
</dbReference>
<accession>A0ABU5PQ93</accession>
<name>A0ABU5PQ93_9BACL</name>
<feature type="transmembrane region" description="Helical" evidence="1">
    <location>
        <begin position="43"/>
        <end position="60"/>
    </location>
</feature>
<comment type="caution">
    <text evidence="2">The sequence shown here is derived from an EMBL/GenBank/DDBJ whole genome shotgun (WGS) entry which is preliminary data.</text>
</comment>
<keyword evidence="1" id="KW-0812">Transmembrane</keyword>
<organism evidence="2 3">
    <name type="scientific">Paenibacillus phoenicis</name>
    <dbReference type="NCBI Taxonomy" id="554117"/>
    <lineage>
        <taxon>Bacteria</taxon>
        <taxon>Bacillati</taxon>
        <taxon>Bacillota</taxon>
        <taxon>Bacilli</taxon>
        <taxon>Bacillales</taxon>
        <taxon>Paenibacillaceae</taxon>
        <taxon>Paenibacillus</taxon>
    </lineage>
</organism>
<sequence length="70" mass="7661">MKTLNAIALALLIVGGLNWLLVGLFQYDLVAGIFGGQDSTMSRIIYTLVGICAIYAFKFFNDVTDDEVAR</sequence>
<keyword evidence="3" id="KW-1185">Reference proteome</keyword>
<gene>
    <name evidence="2" type="ORF">U9M73_19510</name>
</gene>
<dbReference type="Proteomes" id="UP001292216">
    <property type="component" value="Unassembled WGS sequence"/>
</dbReference>
<dbReference type="EMBL" id="JAYERP010000001">
    <property type="protein sequence ID" value="MEA3572114.1"/>
    <property type="molecule type" value="Genomic_DNA"/>
</dbReference>
<keyword evidence="1" id="KW-1133">Transmembrane helix</keyword>
<proteinExistence type="predicted"/>
<evidence type="ECO:0000313" key="3">
    <source>
        <dbReference type="Proteomes" id="UP001292216"/>
    </source>
</evidence>
<dbReference type="InterPro" id="IPR007211">
    <property type="entry name" value="DUF378"/>
</dbReference>